<dbReference type="PANTHER" id="PTHR30399">
    <property type="entry name" value="UNCHARACTERIZED PROTEIN YGJP"/>
    <property type="match status" value="1"/>
</dbReference>
<reference evidence="2 3" key="1">
    <citation type="submission" date="2019-03" db="EMBL/GenBank/DDBJ databases">
        <title>Genomic Encyclopedia of Type Strains, Phase IV (KMG-IV): sequencing the most valuable type-strain genomes for metagenomic binning, comparative biology and taxonomic classification.</title>
        <authorList>
            <person name="Goeker M."/>
        </authorList>
    </citation>
    <scope>NUCLEOTIDE SEQUENCE [LARGE SCALE GENOMIC DNA]</scope>
    <source>
        <strain evidence="2 3">DSM 45934</strain>
    </source>
</reference>
<evidence type="ECO:0000259" key="1">
    <source>
        <dbReference type="Pfam" id="PF01863"/>
    </source>
</evidence>
<feature type="domain" description="YgjP-like metallopeptidase" evidence="1">
    <location>
        <begin position="32"/>
        <end position="243"/>
    </location>
</feature>
<dbReference type="AlphaFoldDB" id="A0A4R2J0D4"/>
<dbReference type="Proteomes" id="UP000295680">
    <property type="component" value="Unassembled WGS sequence"/>
</dbReference>
<organism evidence="2 3">
    <name type="scientific">Actinocrispum wychmicini</name>
    <dbReference type="NCBI Taxonomy" id="1213861"/>
    <lineage>
        <taxon>Bacteria</taxon>
        <taxon>Bacillati</taxon>
        <taxon>Actinomycetota</taxon>
        <taxon>Actinomycetes</taxon>
        <taxon>Pseudonocardiales</taxon>
        <taxon>Pseudonocardiaceae</taxon>
        <taxon>Actinocrispum</taxon>
    </lineage>
</organism>
<keyword evidence="3" id="KW-1185">Reference proteome</keyword>
<dbReference type="InterPro" id="IPR053136">
    <property type="entry name" value="UTP_pyrophosphatase-like"/>
</dbReference>
<accession>A0A4R2J0D4</accession>
<dbReference type="EMBL" id="SLWS01000014">
    <property type="protein sequence ID" value="TCO49669.1"/>
    <property type="molecule type" value="Genomic_DNA"/>
</dbReference>
<dbReference type="RefSeq" id="WP_132124928.1">
    <property type="nucleotide sequence ID" value="NZ_SLWS01000014.1"/>
</dbReference>
<dbReference type="CDD" id="cd07344">
    <property type="entry name" value="M48_yhfN_like"/>
    <property type="match status" value="1"/>
</dbReference>
<proteinExistence type="predicted"/>
<dbReference type="Pfam" id="PF01863">
    <property type="entry name" value="YgjP-like"/>
    <property type="match status" value="1"/>
</dbReference>
<evidence type="ECO:0000313" key="2">
    <source>
        <dbReference type="EMBL" id="TCO49669.1"/>
    </source>
</evidence>
<comment type="caution">
    <text evidence="2">The sequence shown here is derived from an EMBL/GenBank/DDBJ whole genome shotgun (WGS) entry which is preliminary data.</text>
</comment>
<dbReference type="OrthoDB" id="9811177at2"/>
<dbReference type="Gene3D" id="3.30.2010.10">
    <property type="entry name" value="Metalloproteases ('zincins'), catalytic domain"/>
    <property type="match status" value="1"/>
</dbReference>
<protein>
    <recommendedName>
        <fullName evidence="1">YgjP-like metallopeptidase domain-containing protein</fullName>
    </recommendedName>
</protein>
<sequence length="265" mass="30577">MTDPERFRTALAALDLPADWRVDVTIRPRRRRPAIEIKPGGAVVVLIPPMADPKQVARFVSSHRRWIAEKVDIAARLAPEHAVKEFVDGEEFELLGHRYRLQFVATPVGVEQLPAITSKGVLYARKQRPELVRRAVIGLYREVGLEWLRCEGRQYEVQGRIAGLTYAVRDLGRRRWGIYEGPPKHTTTLHWAAFGLPMRFIEYVLVHEQAHATQPGGSPHGRAWQRQMYLWMPDWRQRQTELADVGRHCWLGDHWPSTPLVSRQP</sequence>
<gene>
    <name evidence="2" type="ORF">EV192_11434</name>
</gene>
<evidence type="ECO:0000313" key="3">
    <source>
        <dbReference type="Proteomes" id="UP000295680"/>
    </source>
</evidence>
<name>A0A4R2J0D4_9PSEU</name>
<dbReference type="PANTHER" id="PTHR30399:SF1">
    <property type="entry name" value="UTP PYROPHOSPHATASE"/>
    <property type="match status" value="1"/>
</dbReference>
<dbReference type="InterPro" id="IPR002725">
    <property type="entry name" value="YgjP-like_metallopeptidase"/>
</dbReference>